<dbReference type="PANTHER" id="PTHR44757">
    <property type="entry name" value="DIGUANYLATE CYCLASE DGCP"/>
    <property type="match status" value="1"/>
</dbReference>
<feature type="transmembrane region" description="Helical" evidence="2">
    <location>
        <begin position="130"/>
        <end position="151"/>
    </location>
</feature>
<gene>
    <name evidence="5" type="ORF">SAMN06295960_2445</name>
</gene>
<evidence type="ECO:0000256" key="1">
    <source>
        <dbReference type="SAM" id="Coils"/>
    </source>
</evidence>
<dbReference type="PANTHER" id="PTHR44757:SF2">
    <property type="entry name" value="BIOFILM ARCHITECTURE MAINTENANCE PROTEIN MBAA"/>
    <property type="match status" value="1"/>
</dbReference>
<dbReference type="EMBL" id="FXAZ01000003">
    <property type="protein sequence ID" value="SMG41885.1"/>
    <property type="molecule type" value="Genomic_DNA"/>
</dbReference>
<keyword evidence="2" id="KW-0812">Transmembrane</keyword>
<dbReference type="InterPro" id="IPR052155">
    <property type="entry name" value="Biofilm_reg_signaling"/>
</dbReference>
<dbReference type="CDD" id="cd01948">
    <property type="entry name" value="EAL"/>
    <property type="match status" value="1"/>
</dbReference>
<dbReference type="Pfam" id="PF00563">
    <property type="entry name" value="EAL"/>
    <property type="match status" value="1"/>
</dbReference>
<dbReference type="OrthoDB" id="9759607at2"/>
<feature type="domain" description="EAL" evidence="3">
    <location>
        <begin position="346"/>
        <end position="599"/>
    </location>
</feature>
<dbReference type="AlphaFoldDB" id="A0A1X7KKD1"/>
<dbReference type="InterPro" id="IPR029787">
    <property type="entry name" value="Nucleotide_cyclase"/>
</dbReference>
<accession>A0A1X7KKD1</accession>
<dbReference type="NCBIfam" id="TIGR00254">
    <property type="entry name" value="GGDEF"/>
    <property type="match status" value="1"/>
</dbReference>
<dbReference type="RefSeq" id="WP_085494649.1">
    <property type="nucleotide sequence ID" value="NZ_FXAZ01000003.1"/>
</dbReference>
<evidence type="ECO:0000313" key="5">
    <source>
        <dbReference type="EMBL" id="SMG41885.1"/>
    </source>
</evidence>
<evidence type="ECO:0000313" key="6">
    <source>
        <dbReference type="Proteomes" id="UP000193834"/>
    </source>
</evidence>
<keyword evidence="2" id="KW-0472">Membrane</keyword>
<dbReference type="SUPFAM" id="SSF55073">
    <property type="entry name" value="Nucleotide cyclase"/>
    <property type="match status" value="1"/>
</dbReference>
<dbReference type="Gene3D" id="3.30.70.270">
    <property type="match status" value="1"/>
</dbReference>
<proteinExistence type="predicted"/>
<dbReference type="InterPro" id="IPR000160">
    <property type="entry name" value="GGDEF_dom"/>
</dbReference>
<feature type="transmembrane region" description="Helical" evidence="2">
    <location>
        <begin position="38"/>
        <end position="57"/>
    </location>
</feature>
<dbReference type="InterPro" id="IPR043128">
    <property type="entry name" value="Rev_trsase/Diguanyl_cyclase"/>
</dbReference>
<evidence type="ECO:0000256" key="2">
    <source>
        <dbReference type="SAM" id="Phobius"/>
    </source>
</evidence>
<dbReference type="Pfam" id="PF00990">
    <property type="entry name" value="GGDEF"/>
    <property type="match status" value="1"/>
</dbReference>
<feature type="domain" description="GGDEF" evidence="4">
    <location>
        <begin position="205"/>
        <end position="337"/>
    </location>
</feature>
<evidence type="ECO:0000259" key="4">
    <source>
        <dbReference type="PROSITE" id="PS50887"/>
    </source>
</evidence>
<organism evidence="5 6">
    <name type="scientific">Paenibacillus aquistagni</name>
    <dbReference type="NCBI Taxonomy" id="1852522"/>
    <lineage>
        <taxon>Bacteria</taxon>
        <taxon>Bacillati</taxon>
        <taxon>Bacillota</taxon>
        <taxon>Bacilli</taxon>
        <taxon>Bacillales</taxon>
        <taxon>Paenibacillaceae</taxon>
        <taxon>Paenibacillus</taxon>
    </lineage>
</organism>
<dbReference type="Gene3D" id="3.20.20.450">
    <property type="entry name" value="EAL domain"/>
    <property type="match status" value="1"/>
</dbReference>
<protein>
    <submittedName>
        <fullName evidence="5">Diguanylate cyclase (GGDEF) domain-containing protein</fullName>
    </submittedName>
</protein>
<dbReference type="CDD" id="cd01949">
    <property type="entry name" value="GGDEF"/>
    <property type="match status" value="1"/>
</dbReference>
<dbReference type="PROSITE" id="PS50883">
    <property type="entry name" value="EAL"/>
    <property type="match status" value="1"/>
</dbReference>
<keyword evidence="6" id="KW-1185">Reference proteome</keyword>
<dbReference type="SMART" id="SM00267">
    <property type="entry name" value="GGDEF"/>
    <property type="match status" value="1"/>
</dbReference>
<keyword evidence="2" id="KW-1133">Transmembrane helix</keyword>
<dbReference type="InterPro" id="IPR035919">
    <property type="entry name" value="EAL_sf"/>
</dbReference>
<feature type="transmembrane region" description="Helical" evidence="2">
    <location>
        <begin position="89"/>
        <end position="118"/>
    </location>
</feature>
<feature type="coiled-coil region" evidence="1">
    <location>
        <begin position="147"/>
        <end position="174"/>
    </location>
</feature>
<sequence length="601" mass="68041">MNLPQVWKKRLMHITPNVVILFSAISLSSNMVKSVSSSQGLILTLTFAGFIFASILFRTLSLKYALAAIAFFAFFNALPELSFDRLVSVMYLSLILLAFLLPSPLPIFLAAGYFLYFISSYWPQESMEMIRTIVIGIIVNTILYALLAFYLRNLKQENAVNVELNEQLNQALGKLQHIAYYDTLTKLPNRELLKQRMIEELTEEAPTAVLFLDLDHFKNVNDMLGHSAGDRLLQDVASLLSKTVGQSCFISRYAGDEFVLLMRYQQQKDIEAVVEQLIHAFRTPFQMDQKQIYATLSVGISLYPEDASDADTLIQYADKAMYSVKSGDKNGFRFFYAIKSEELLRQVKLENDLRSAVSKRELAVHYQPLVEMSTGKIRGLEALLRWTHPELGPISPSVFIPLAEQTGVIVELGEWVLNEACRQVRTWQRAGNPDLALAVNISIRQFRSPQFASKVISILENTDFEPTLLELEITESMVQNLNESVMILGELKRQGVKISIDDFGTGYSSLSVLRHLPVDLLKIDRSFTRELTTAIPAASIVKLIIDIGHSMNLQVICEGIENPQQFKMLQQYGCEIGQGYYFYRPSSAEEIEILLHRRTPA</sequence>
<dbReference type="FunFam" id="3.20.20.450:FF:000001">
    <property type="entry name" value="Cyclic di-GMP phosphodiesterase yahA"/>
    <property type="match status" value="1"/>
</dbReference>
<dbReference type="PROSITE" id="PS50887">
    <property type="entry name" value="GGDEF"/>
    <property type="match status" value="1"/>
</dbReference>
<reference evidence="5 6" key="1">
    <citation type="submission" date="2017-04" db="EMBL/GenBank/DDBJ databases">
        <authorList>
            <person name="Afonso C.L."/>
            <person name="Miller P.J."/>
            <person name="Scott M.A."/>
            <person name="Spackman E."/>
            <person name="Goraichik I."/>
            <person name="Dimitrov K.M."/>
            <person name="Suarez D.L."/>
            <person name="Swayne D.E."/>
        </authorList>
    </citation>
    <scope>NUCLEOTIDE SEQUENCE [LARGE SCALE GENOMIC DNA]</scope>
    <source>
        <strain evidence="5 6">11</strain>
    </source>
</reference>
<dbReference type="SMART" id="SM00052">
    <property type="entry name" value="EAL"/>
    <property type="match status" value="1"/>
</dbReference>
<name>A0A1X7KKD1_9BACL</name>
<keyword evidence="1" id="KW-0175">Coiled coil</keyword>
<feature type="transmembrane region" description="Helical" evidence="2">
    <location>
        <begin position="64"/>
        <end position="83"/>
    </location>
</feature>
<dbReference type="Proteomes" id="UP000193834">
    <property type="component" value="Unassembled WGS sequence"/>
</dbReference>
<dbReference type="STRING" id="1852522.SAMN06295960_2445"/>
<dbReference type="InterPro" id="IPR001633">
    <property type="entry name" value="EAL_dom"/>
</dbReference>
<dbReference type="SUPFAM" id="SSF141868">
    <property type="entry name" value="EAL domain-like"/>
    <property type="match status" value="1"/>
</dbReference>
<evidence type="ECO:0000259" key="3">
    <source>
        <dbReference type="PROSITE" id="PS50883"/>
    </source>
</evidence>